<comment type="caution">
    <text evidence="1">The sequence shown here is derived from an EMBL/GenBank/DDBJ whole genome shotgun (WGS) entry which is preliminary data.</text>
</comment>
<evidence type="ECO:0000313" key="1">
    <source>
        <dbReference type="EMBL" id="RAK14978.1"/>
    </source>
</evidence>
<keyword evidence="2" id="KW-1185">Reference proteome</keyword>
<dbReference type="AlphaFoldDB" id="A0A327Y185"/>
<accession>A0A327Y185</accession>
<name>A0A327Y185_9BACL</name>
<dbReference type="EMBL" id="QLMH01000027">
    <property type="protein sequence ID" value="RAK14978.1"/>
    <property type="molecule type" value="Genomic_DNA"/>
</dbReference>
<proteinExistence type="predicted"/>
<gene>
    <name evidence="1" type="ORF">B0I26_12746</name>
</gene>
<organism evidence="1 2">
    <name type="scientific">Paranoxybacillus vitaminiphilus</name>
    <dbReference type="NCBI Taxonomy" id="581036"/>
    <lineage>
        <taxon>Bacteria</taxon>
        <taxon>Bacillati</taxon>
        <taxon>Bacillota</taxon>
        <taxon>Bacilli</taxon>
        <taxon>Bacillales</taxon>
        <taxon>Anoxybacillaceae</taxon>
        <taxon>Paranoxybacillus</taxon>
    </lineage>
</organism>
<protein>
    <recommendedName>
        <fullName evidence="3">Resolvase-like protein</fullName>
    </recommendedName>
</protein>
<reference evidence="1 2" key="1">
    <citation type="submission" date="2018-06" db="EMBL/GenBank/DDBJ databases">
        <title>Genomic Encyclopedia of Type Strains, Phase III (KMG-III): the genomes of soil and plant-associated and newly described type strains.</title>
        <authorList>
            <person name="Whitman W."/>
        </authorList>
    </citation>
    <scope>NUCLEOTIDE SEQUENCE [LARGE SCALE GENOMIC DNA]</scope>
    <source>
        <strain evidence="1 2">CGMCC 1.8979</strain>
    </source>
</reference>
<evidence type="ECO:0008006" key="3">
    <source>
        <dbReference type="Google" id="ProtNLM"/>
    </source>
</evidence>
<dbReference type="Proteomes" id="UP000248555">
    <property type="component" value="Unassembled WGS sequence"/>
</dbReference>
<evidence type="ECO:0000313" key="2">
    <source>
        <dbReference type="Proteomes" id="UP000248555"/>
    </source>
</evidence>
<dbReference type="RefSeq" id="WP_111646564.1">
    <property type="nucleotide sequence ID" value="NZ_QLMH01000027.1"/>
</dbReference>
<dbReference type="OrthoDB" id="2906694at2"/>
<sequence length="166" mass="19194">MQKNQFGKNGKKVGYLVHLDPIQDNSIELYLESQVVSAILEETVGLKVEGYLSYKNNPAAATDFMEGLKKRQIDTIIVHDIEIFNKSIVDLFIQNGFHFIVVEIDEFNSKYRVFEIENNGKIDTSTVYLKRTNAQWHRLKTKYKKAISRNRIVAKNLNNICEHLGM</sequence>